<proteinExistence type="predicted"/>
<keyword evidence="1 3" id="KW-0812">Transmembrane</keyword>
<reference evidence="4 5" key="1">
    <citation type="submission" date="2018-11" db="EMBL/GenBank/DDBJ databases">
        <title>Genomes From Bacteria Associated with the Canine Oral Cavity: a Test Case for Automated Genome-Based Taxonomic Assignment.</title>
        <authorList>
            <person name="Coil D.A."/>
            <person name="Jospin G."/>
            <person name="Darling A.E."/>
            <person name="Wallis C."/>
            <person name="Davis I.J."/>
            <person name="Harris S."/>
            <person name="Eisen J.A."/>
            <person name="Holcombe L.J."/>
            <person name="O'Flynn C."/>
        </authorList>
    </citation>
    <scope>NUCLEOTIDE SEQUENCE [LARGE SCALE GENOMIC DNA]</scope>
    <source>
        <strain evidence="4 5">OH4621_COT-116</strain>
    </source>
</reference>
<dbReference type="PANTHER" id="PTHR37815:SF3">
    <property type="entry name" value="UPF0397 PROTEIN SPR0429"/>
    <property type="match status" value="1"/>
</dbReference>
<dbReference type="RefSeq" id="WP_124776967.1">
    <property type="nucleotide sequence ID" value="NZ_RQZA01000004.1"/>
</dbReference>
<name>A0A3P1VGA5_9STRE</name>
<dbReference type="Pfam" id="PF07155">
    <property type="entry name" value="ECF-ribofla_trS"/>
    <property type="match status" value="1"/>
</dbReference>
<keyword evidence="3" id="KW-0472">Membrane</keyword>
<dbReference type="InterPro" id="IPR009825">
    <property type="entry name" value="ECF_substrate-spec-like"/>
</dbReference>
<organism evidence="4 5">
    <name type="scientific">Streptococcus minor</name>
    <dbReference type="NCBI Taxonomy" id="229549"/>
    <lineage>
        <taxon>Bacteria</taxon>
        <taxon>Bacillati</taxon>
        <taxon>Bacillota</taxon>
        <taxon>Bacilli</taxon>
        <taxon>Lactobacillales</taxon>
        <taxon>Streptococcaceae</taxon>
        <taxon>Streptococcus</taxon>
    </lineage>
</organism>
<comment type="caution">
    <text evidence="4">The sequence shown here is derived from an EMBL/GenBank/DDBJ whole genome shotgun (WGS) entry which is preliminary data.</text>
</comment>
<feature type="transmembrane region" description="Helical" evidence="3">
    <location>
        <begin position="96"/>
        <end position="120"/>
    </location>
</feature>
<dbReference type="Gene3D" id="1.10.1760.20">
    <property type="match status" value="1"/>
</dbReference>
<dbReference type="PANTHER" id="PTHR37815">
    <property type="entry name" value="UPF0397 PROTEIN BC_2624-RELATED"/>
    <property type="match status" value="1"/>
</dbReference>
<feature type="transmembrane region" description="Helical" evidence="3">
    <location>
        <begin position="126"/>
        <end position="146"/>
    </location>
</feature>
<evidence type="ECO:0000256" key="2">
    <source>
        <dbReference type="ARBA" id="ARBA00022989"/>
    </source>
</evidence>
<evidence type="ECO:0000313" key="4">
    <source>
        <dbReference type="EMBL" id="RRD31413.1"/>
    </source>
</evidence>
<dbReference type="Proteomes" id="UP000281771">
    <property type="component" value="Unassembled WGS sequence"/>
</dbReference>
<evidence type="ECO:0000313" key="5">
    <source>
        <dbReference type="Proteomes" id="UP000281771"/>
    </source>
</evidence>
<dbReference type="AlphaFoldDB" id="A0A3P1VGA5"/>
<evidence type="ECO:0000256" key="3">
    <source>
        <dbReference type="SAM" id="Phobius"/>
    </source>
</evidence>
<dbReference type="STRING" id="1123309.GCA_000377005_00815"/>
<protein>
    <submittedName>
        <fullName evidence="4">ECF transporter S component</fullName>
    </submittedName>
</protein>
<dbReference type="GO" id="GO:0016020">
    <property type="term" value="C:membrane"/>
    <property type="evidence" value="ECO:0007669"/>
    <property type="project" value="InterPro"/>
</dbReference>
<evidence type="ECO:0000256" key="1">
    <source>
        <dbReference type="ARBA" id="ARBA00022692"/>
    </source>
</evidence>
<sequence length="158" mass="16638">MTKHRTKELSLLAILTALSVVLAYIHVPSPTGFLTLLDIGVYFTAFYLGSKSGAIVGGLAGFLIDLLLGYPQYMVHSLIAHGAQGFFAGWTGKKRAFGIVLASIIMVGWYVLAALLLGYGLGGALAGIWGNILQNAVGAVGGYVLFRAVKQIPKRGIA</sequence>
<keyword evidence="2 3" id="KW-1133">Transmembrane helix</keyword>
<feature type="transmembrane region" description="Helical" evidence="3">
    <location>
        <begin position="39"/>
        <end position="68"/>
    </location>
</feature>
<accession>A0A3P1VGA5</accession>
<keyword evidence="5" id="KW-1185">Reference proteome</keyword>
<dbReference type="EMBL" id="RQZA01000004">
    <property type="protein sequence ID" value="RRD31413.1"/>
    <property type="molecule type" value="Genomic_DNA"/>
</dbReference>
<gene>
    <name evidence="4" type="ORF">EII38_06430</name>
</gene>